<dbReference type="EnsemblMetazoa" id="XM_021038649.2">
    <property type="protein sequence ID" value="XP_020894308.1"/>
    <property type="gene ID" value="LOC110233358"/>
</dbReference>
<dbReference type="OrthoDB" id="6003350at2759"/>
<keyword evidence="2" id="KW-1185">Reference proteome</keyword>
<accession>A0A913WUG7</accession>
<reference evidence="1" key="1">
    <citation type="submission" date="2022-11" db="UniProtKB">
        <authorList>
            <consortium name="EnsemblMetazoa"/>
        </authorList>
    </citation>
    <scope>IDENTIFICATION</scope>
</reference>
<organism evidence="1 2">
    <name type="scientific">Exaiptasia diaphana</name>
    <name type="common">Tropical sea anemone</name>
    <name type="synonym">Aiptasia pulchella</name>
    <dbReference type="NCBI Taxonomy" id="2652724"/>
    <lineage>
        <taxon>Eukaryota</taxon>
        <taxon>Metazoa</taxon>
        <taxon>Cnidaria</taxon>
        <taxon>Anthozoa</taxon>
        <taxon>Hexacorallia</taxon>
        <taxon>Actiniaria</taxon>
        <taxon>Aiptasiidae</taxon>
        <taxon>Exaiptasia</taxon>
    </lineage>
</organism>
<dbReference type="GeneID" id="110233358"/>
<name>A0A913WUG7_EXADI</name>
<protein>
    <submittedName>
        <fullName evidence="1">Uncharacterized protein</fullName>
    </submittedName>
</protein>
<evidence type="ECO:0000313" key="2">
    <source>
        <dbReference type="Proteomes" id="UP000887567"/>
    </source>
</evidence>
<sequence>MDSKATVHFMIKHQEMLDDDLKSYYESVRKPGGLTMNSAIDRVRRLQKKKLEKLSRESSPKNEKTLACEEYCSEDDSELSGQDAWEEAAETTKKKDTRFVKPILQDSLSWEDVVAAINNDCDTTESTEKTGM</sequence>
<proteinExistence type="predicted"/>
<dbReference type="AlphaFoldDB" id="A0A913WUG7"/>
<dbReference type="KEGG" id="epa:110233358"/>
<dbReference type="Proteomes" id="UP000887567">
    <property type="component" value="Unplaced"/>
</dbReference>
<evidence type="ECO:0000313" key="1">
    <source>
        <dbReference type="EnsemblMetazoa" id="XP_020894308.1"/>
    </source>
</evidence>
<dbReference type="RefSeq" id="XP_020894308.1">
    <property type="nucleotide sequence ID" value="XM_021038649.2"/>
</dbReference>